<protein>
    <recommendedName>
        <fullName evidence="6">Nuclear transcription factor Y subunit</fullName>
    </recommendedName>
</protein>
<comment type="subunit">
    <text evidence="6">Heterotrimer.</text>
</comment>
<keyword evidence="5 6" id="KW-0539">Nucleus</keyword>
<evidence type="ECO:0000256" key="4">
    <source>
        <dbReference type="ARBA" id="ARBA00023163"/>
    </source>
</evidence>
<dbReference type="SMART" id="SM00521">
    <property type="entry name" value="CBF"/>
    <property type="match status" value="1"/>
</dbReference>
<dbReference type="Proteomes" id="UP000053660">
    <property type="component" value="Unassembled WGS sequence"/>
</dbReference>
<name>A0A0B1TPZ5_OESDE</name>
<dbReference type="PANTHER" id="PTHR12632">
    <property type="entry name" value="TRANSCRIPTION FACTOR NF-Y ALPHA-RELATED"/>
    <property type="match status" value="1"/>
</dbReference>
<evidence type="ECO:0000256" key="5">
    <source>
        <dbReference type="ARBA" id="ARBA00023242"/>
    </source>
</evidence>
<dbReference type="AlphaFoldDB" id="A0A0B1TPZ5"/>
<keyword evidence="2 6" id="KW-0805">Transcription regulation</keyword>
<dbReference type="GO" id="GO:0003700">
    <property type="term" value="F:DNA-binding transcription factor activity"/>
    <property type="evidence" value="ECO:0007669"/>
    <property type="project" value="UniProtKB-UniRule"/>
</dbReference>
<comment type="function">
    <text evidence="6">Component of the sequence-specific heterotrimeric transcription factor (NF-Y) which specifically recognizes a 5'-CCAAT-3' box motif found in the promoters of its target genes.</text>
</comment>
<comment type="similarity">
    <text evidence="6">Belongs to the NFYA/HAP2 subunit family.</text>
</comment>
<evidence type="ECO:0000313" key="8">
    <source>
        <dbReference type="Proteomes" id="UP000053660"/>
    </source>
</evidence>
<dbReference type="GO" id="GO:0005634">
    <property type="term" value="C:nucleus"/>
    <property type="evidence" value="ECO:0007669"/>
    <property type="project" value="UniProtKB-SubCell"/>
</dbReference>
<accession>A0A0B1TPZ5</accession>
<sequence length="117" mass="13578">MSNEAANMVVSAPVATAQEPVYVNARQYHRILKRRAARHKLEAEGRLPKKRQKYLYESRHQLALARARDLHNSPNWELVCEILTQIARENDDRLPGEHIRRRPIDSCILDVVSVEKT</sequence>
<dbReference type="Gene3D" id="6.10.250.2430">
    <property type="match status" value="1"/>
</dbReference>
<comment type="subcellular location">
    <subcellularLocation>
        <location evidence="1 6">Nucleus</location>
    </subcellularLocation>
</comment>
<dbReference type="Pfam" id="PF02045">
    <property type="entry name" value="CBFB_NFYA"/>
    <property type="match status" value="1"/>
</dbReference>
<evidence type="ECO:0000256" key="1">
    <source>
        <dbReference type="ARBA" id="ARBA00004123"/>
    </source>
</evidence>
<keyword evidence="4 6" id="KW-0804">Transcription</keyword>
<keyword evidence="3 6" id="KW-0238">DNA-binding</keyword>
<dbReference type="OrthoDB" id="1097733at2759"/>
<dbReference type="PROSITE" id="PS51152">
    <property type="entry name" value="NFYA_HAP2_2"/>
    <property type="match status" value="1"/>
</dbReference>
<evidence type="ECO:0000256" key="6">
    <source>
        <dbReference type="RuleBase" id="RU367155"/>
    </source>
</evidence>
<dbReference type="EMBL" id="KN549451">
    <property type="protein sequence ID" value="KHJ97475.1"/>
    <property type="molecule type" value="Genomic_DNA"/>
</dbReference>
<keyword evidence="8" id="KW-1185">Reference proteome</keyword>
<evidence type="ECO:0000256" key="2">
    <source>
        <dbReference type="ARBA" id="ARBA00023015"/>
    </source>
</evidence>
<evidence type="ECO:0000313" key="7">
    <source>
        <dbReference type="EMBL" id="KHJ97475.1"/>
    </source>
</evidence>
<reference evidence="7 8" key="1">
    <citation type="submission" date="2014-03" db="EMBL/GenBank/DDBJ databases">
        <title>Draft genome of the hookworm Oesophagostomum dentatum.</title>
        <authorList>
            <person name="Mitreva M."/>
        </authorList>
    </citation>
    <scope>NUCLEOTIDE SEQUENCE [LARGE SCALE GENOMIC DNA]</scope>
    <source>
        <strain evidence="7 8">OD-Hann</strain>
    </source>
</reference>
<dbReference type="GO" id="GO:0003677">
    <property type="term" value="F:DNA binding"/>
    <property type="evidence" value="ECO:0007669"/>
    <property type="project" value="UniProtKB-KW"/>
</dbReference>
<dbReference type="InterPro" id="IPR001289">
    <property type="entry name" value="NFYA"/>
</dbReference>
<dbReference type="PRINTS" id="PR00616">
    <property type="entry name" value="CCAATSUBUNTB"/>
</dbReference>
<organism evidence="7 8">
    <name type="scientific">Oesophagostomum dentatum</name>
    <name type="common">Nodular worm</name>
    <dbReference type="NCBI Taxonomy" id="61180"/>
    <lineage>
        <taxon>Eukaryota</taxon>
        <taxon>Metazoa</taxon>
        <taxon>Ecdysozoa</taxon>
        <taxon>Nematoda</taxon>
        <taxon>Chromadorea</taxon>
        <taxon>Rhabditida</taxon>
        <taxon>Rhabditina</taxon>
        <taxon>Rhabditomorpha</taxon>
        <taxon>Strongyloidea</taxon>
        <taxon>Strongylidae</taxon>
        <taxon>Oesophagostomum</taxon>
    </lineage>
</organism>
<gene>
    <name evidence="7" type="ORF">OESDEN_02553</name>
</gene>
<proteinExistence type="inferred from homology"/>
<evidence type="ECO:0000256" key="3">
    <source>
        <dbReference type="ARBA" id="ARBA00023125"/>
    </source>
</evidence>